<accession>A0AAP4Q2B7</accession>
<protein>
    <submittedName>
        <fullName evidence="1">Uncharacterized protein</fullName>
    </submittedName>
</protein>
<comment type="caution">
    <text evidence="1">The sequence shown here is derived from an EMBL/GenBank/DDBJ whole genome shotgun (WGS) entry which is preliminary data.</text>
</comment>
<name>A0AAP4Q2B7_9BACT</name>
<organism evidence="1 2">
    <name type="scientific">Aliarcobacter butzleri</name>
    <dbReference type="NCBI Taxonomy" id="28197"/>
    <lineage>
        <taxon>Bacteria</taxon>
        <taxon>Pseudomonadati</taxon>
        <taxon>Campylobacterota</taxon>
        <taxon>Epsilonproteobacteria</taxon>
        <taxon>Campylobacterales</taxon>
        <taxon>Arcobacteraceae</taxon>
        <taxon>Aliarcobacter</taxon>
    </lineage>
</organism>
<dbReference type="Proteomes" id="UP001171508">
    <property type="component" value="Unassembled WGS sequence"/>
</dbReference>
<dbReference type="RefSeq" id="WP_108528192.1">
    <property type="nucleotide sequence ID" value="NZ_JABWGL010000036.1"/>
</dbReference>
<reference evidence="1" key="2">
    <citation type="submission" date="2023-01" db="EMBL/GenBank/DDBJ databases">
        <authorList>
            <person name="Uljanovas D."/>
        </authorList>
    </citation>
    <scope>NUCLEOTIDE SEQUENCE</scope>
    <source>
        <strain evidence="1">H19</strain>
    </source>
</reference>
<evidence type="ECO:0000313" key="2">
    <source>
        <dbReference type="Proteomes" id="UP001171508"/>
    </source>
</evidence>
<sequence length="469" mass="53845">MRKNIRYHEAFGINATELKKLGVYDGYIDKDSKFYVFPKLFKNIQIEEFKDSYTKYQSYFSSIVKILKFAKEADKKDKFFKEALKRFQFHELAHVGLGYSKSNKRGSGVGKVFAEQLALSAFDIVKAGIDDPEIFELVGLLEEGIGADRISDIFISILTEDFLNYTQNIASKLELNTANYILNDTIFKLPFYNNIFIVFVPREVLIKLPVAFDRHDISDVCMHNETLRANVNQIISEAFESGSLKKDLLKNLLLKNPKIANKLIQTYQNKINSSYDFDYDPSGDFVWQTIAKEYSSEYPISIDKNKKPIEIVNNICEHYKNLVENNGLFKMFHNPDGTYRPESFAQMLFFAIADSYCTANNLDISPESDAGRGPVDFKVSKGLTKVNVEMKLSKNPKILHGYENQLPIYDKAEKTNNSIFFIVLLDESHMKSVKKVFDYRLKNETLDKKLPQIIVVDATIKKSASKSLF</sequence>
<proteinExistence type="predicted"/>
<evidence type="ECO:0000313" key="1">
    <source>
        <dbReference type="EMBL" id="MDN5133304.1"/>
    </source>
</evidence>
<gene>
    <name evidence="1" type="ORF">PJV92_11300</name>
</gene>
<dbReference type="AlphaFoldDB" id="A0AAP4Q2B7"/>
<reference evidence="1" key="1">
    <citation type="journal article" date="2023" name="Microorganisms">
        <title>Genomic Characterization of Arcobacter butzleri Strains Isolated from Various Sources in Lithuania.</title>
        <authorList>
            <person name="Uljanovas D."/>
            <person name="Golz G."/>
            <person name="Fleischmann S."/>
            <person name="Kudirkiene E."/>
            <person name="Kasetiene N."/>
            <person name="Grineviciene A."/>
            <person name="Tamuleviciene E."/>
            <person name="Aksomaitiene J."/>
            <person name="Alter T."/>
            <person name="Malakauskas M."/>
        </authorList>
    </citation>
    <scope>NUCLEOTIDE SEQUENCE</scope>
    <source>
        <strain evidence="1">H19</strain>
    </source>
</reference>
<dbReference type="EMBL" id="JAQJJM010000039">
    <property type="protein sequence ID" value="MDN5133304.1"/>
    <property type="molecule type" value="Genomic_DNA"/>
</dbReference>